<dbReference type="OrthoDB" id="384721at2"/>
<feature type="transmembrane region" description="Helical" evidence="1">
    <location>
        <begin position="214"/>
        <end position="242"/>
    </location>
</feature>
<evidence type="ECO:0000259" key="2">
    <source>
        <dbReference type="PROSITE" id="PS51704"/>
    </source>
</evidence>
<dbReference type="RefSeq" id="WP_027698547.1">
    <property type="nucleotide sequence ID" value="NZ_DF820486.1"/>
</dbReference>
<accession>A0A069CZD5</accession>
<evidence type="ECO:0000313" key="4">
    <source>
        <dbReference type="Proteomes" id="UP000030643"/>
    </source>
</evidence>
<sequence>MKKYLKNLRTFLGTSRQYIKPILLFHILVIALVTPALIALTNRILANEHINTISVDDVINILTKHIWTTIALVLVVLIMLIFVYIEFSFLVFLAYFVAKKQSVTFRQLMFLVIGRLKQIRLSTIGFFIVYFLVILPLSGFAGNLDFISRIRIPSFIMSVVITGPWLFKIIYLLVTLASIYLAWRWILVLPLVILKKSRLRYALKQSWQLTSRRFWSFFWQLLLLVAVLVVIFVAFSTGLVAIQGYVDTHFAHLALASAVINLSLVQLVGMIQLILLLVLIFFVIIQLLDEQAVLPEAIKLPPFRRFRILARIFGWIVTVLFLGVFVLGVFLENYLYLQPKQLAKPMLISHRGLTNNHGVQNTIPALKFTSKNYHPDYVEMDIRQSKDKKFVVMHDDNLQTLANKNWKVESKDYRDLVNLPLSENGYHAKLPGFTEYFNTADKLHQKLLIEIKVNQGQDAKAVTDNFIKQYGKQVVANKAMIHSLSLEVTKEARKQLPKTTTSYIMPFNILGVPMISANAFSMEVSSLDESFVFDAQEQGKQVFAWDVDDADTVQRMRIYGVDALISDDMPLVRDMVINDPQNLTYAQKIRIHIRDMNNRVLNSFLNTNWQDRDV</sequence>
<feature type="transmembrane region" description="Helical" evidence="1">
    <location>
        <begin position="119"/>
        <end position="141"/>
    </location>
</feature>
<dbReference type="Pfam" id="PF03009">
    <property type="entry name" value="GDPD"/>
    <property type="match status" value="1"/>
</dbReference>
<dbReference type="PANTHER" id="PTHR46211:SF8">
    <property type="entry name" value="PHOSPHODIESTERASE"/>
    <property type="match status" value="1"/>
</dbReference>
<feature type="domain" description="GP-PDE" evidence="2">
    <location>
        <begin position="345"/>
        <end position="576"/>
    </location>
</feature>
<dbReference type="InterPro" id="IPR017946">
    <property type="entry name" value="PLC-like_Pdiesterase_TIM-brl"/>
</dbReference>
<proteinExistence type="predicted"/>
<evidence type="ECO:0000313" key="3">
    <source>
        <dbReference type="EMBL" id="GAK30436.1"/>
    </source>
</evidence>
<evidence type="ECO:0000256" key="1">
    <source>
        <dbReference type="SAM" id="Phobius"/>
    </source>
</evidence>
<dbReference type="InterPro" id="IPR018476">
    <property type="entry name" value="GlyceroP-diester-Pdiesterase_M"/>
</dbReference>
<dbReference type="GO" id="GO:0006629">
    <property type="term" value="P:lipid metabolic process"/>
    <property type="evidence" value="ECO:0007669"/>
    <property type="project" value="InterPro"/>
</dbReference>
<dbReference type="SUPFAM" id="SSF51695">
    <property type="entry name" value="PLC-like phosphodiesterases"/>
    <property type="match status" value="1"/>
</dbReference>
<feature type="transmembrane region" description="Helical" evidence="1">
    <location>
        <begin position="262"/>
        <end position="288"/>
    </location>
</feature>
<feature type="transmembrane region" description="Helical" evidence="1">
    <location>
        <begin position="169"/>
        <end position="194"/>
    </location>
</feature>
<dbReference type="AlphaFoldDB" id="A0A069CZD5"/>
<keyword evidence="1" id="KW-0472">Membrane</keyword>
<dbReference type="eggNOG" id="COG4781">
    <property type="taxonomic scope" value="Bacteria"/>
</dbReference>
<dbReference type="eggNOG" id="COG0584">
    <property type="taxonomic scope" value="Bacteria"/>
</dbReference>
<dbReference type="Pfam" id="PF10110">
    <property type="entry name" value="GPDPase_memb"/>
    <property type="match status" value="1"/>
</dbReference>
<dbReference type="PROSITE" id="PS51704">
    <property type="entry name" value="GP_PDE"/>
    <property type="match status" value="1"/>
</dbReference>
<name>A0A069CZD5_WEIOS</name>
<dbReference type="EMBL" id="DF820486">
    <property type="protein sequence ID" value="GAK30436.1"/>
    <property type="molecule type" value="Genomic_DNA"/>
</dbReference>
<dbReference type="Proteomes" id="UP000030643">
    <property type="component" value="Unassembled WGS sequence"/>
</dbReference>
<keyword evidence="1" id="KW-0812">Transmembrane</keyword>
<keyword evidence="4" id="KW-1185">Reference proteome</keyword>
<protein>
    <submittedName>
        <fullName evidence="3">Phosphodiesterase</fullName>
    </submittedName>
</protein>
<dbReference type="GO" id="GO:0008081">
    <property type="term" value="F:phosphoric diester hydrolase activity"/>
    <property type="evidence" value="ECO:0007669"/>
    <property type="project" value="InterPro"/>
</dbReference>
<dbReference type="InterPro" id="IPR030395">
    <property type="entry name" value="GP_PDE_dom"/>
</dbReference>
<dbReference type="Gene3D" id="3.20.20.190">
    <property type="entry name" value="Phosphatidylinositol (PI) phosphodiesterase"/>
    <property type="match status" value="1"/>
</dbReference>
<keyword evidence="1" id="KW-1133">Transmembrane helix</keyword>
<gene>
    <name evidence="3" type="ORF">WOSG25_030330</name>
</gene>
<feature type="transmembrane region" description="Helical" evidence="1">
    <location>
        <begin position="65"/>
        <end position="98"/>
    </location>
</feature>
<feature type="transmembrane region" description="Helical" evidence="1">
    <location>
        <begin position="21"/>
        <end position="45"/>
    </location>
</feature>
<feature type="transmembrane region" description="Helical" evidence="1">
    <location>
        <begin position="308"/>
        <end position="331"/>
    </location>
</feature>
<dbReference type="STRING" id="1329250.WOSG25_030330"/>
<dbReference type="PANTHER" id="PTHR46211">
    <property type="entry name" value="GLYCEROPHOSPHORYL DIESTER PHOSPHODIESTERASE"/>
    <property type="match status" value="1"/>
</dbReference>
<organism evidence="3 4">
    <name type="scientific">Weissella oryzae (strain DSM 25784 / JCM 18191 / LMG 30913 / SG25)</name>
    <dbReference type="NCBI Taxonomy" id="1329250"/>
    <lineage>
        <taxon>Bacteria</taxon>
        <taxon>Bacillati</taxon>
        <taxon>Bacillota</taxon>
        <taxon>Bacilli</taxon>
        <taxon>Lactobacillales</taxon>
        <taxon>Lactobacillaceae</taxon>
        <taxon>Weissella</taxon>
    </lineage>
</organism>
<reference evidence="4" key="1">
    <citation type="journal article" date="2014" name="Genome Announc.">
        <title>Draft genome sequence of Weissella oryzae SG25T, isolated from fermented rice grains.</title>
        <authorList>
            <person name="Tanizawa Y."/>
            <person name="Fujisawa T."/>
            <person name="Mochizuki T."/>
            <person name="Kaminuma E."/>
            <person name="Suzuki Y."/>
            <person name="Nakamura Y."/>
            <person name="Tohno M."/>
        </authorList>
    </citation>
    <scope>NUCLEOTIDE SEQUENCE [LARGE SCALE GENOMIC DNA]</scope>
    <source>
        <strain evidence="4">DSM 25784 / JCM 18191 / LMG 30913 / SG25</strain>
    </source>
</reference>